<dbReference type="AlphaFoldDB" id="A0A370DLT8"/>
<evidence type="ECO:0000313" key="3">
    <source>
        <dbReference type="Proteomes" id="UP000254771"/>
    </source>
</evidence>
<proteinExistence type="predicted"/>
<dbReference type="InterPro" id="IPR000297">
    <property type="entry name" value="PPIase_PpiC"/>
</dbReference>
<evidence type="ECO:0000259" key="1">
    <source>
        <dbReference type="Pfam" id="PF13145"/>
    </source>
</evidence>
<accession>A0A370DLT8</accession>
<feature type="domain" description="PpiC" evidence="1">
    <location>
        <begin position="111"/>
        <end position="240"/>
    </location>
</feature>
<evidence type="ECO:0000313" key="2">
    <source>
        <dbReference type="EMBL" id="RDH85530.1"/>
    </source>
</evidence>
<comment type="caution">
    <text evidence="2">The sequence shown here is derived from an EMBL/GenBank/DDBJ whole genome shotgun (WGS) entry which is preliminary data.</text>
</comment>
<sequence length="282" mass="31990">MSFKEPLLHFLILGALIFWFYDAGRQDASKNNEIVVTEGLQRHLATVFQRTWLRSPTQEELAGIVDDWILSEIAYREGLEMGLDQDDTIIRRRLRQKLEVVADEVVSLPAPSREVLEQYLADHQADYTAEQRYSLRQVFFSRERSGTAVEDAVQAALARLGSAVNDTDPATLGDPLALPHRFESERESFFRKNFGEAFASSLNPITPGRWHGPVPSAYGLHLVLIEDKVAGRAKKFSEAESELRRDWVHVQRNQAIKAMYNRLRAKYKVTVESPTDGSEASS</sequence>
<name>A0A370DLT8_9GAMM</name>
<dbReference type="GO" id="GO:0003755">
    <property type="term" value="F:peptidyl-prolyl cis-trans isomerase activity"/>
    <property type="evidence" value="ECO:0007669"/>
    <property type="project" value="InterPro"/>
</dbReference>
<organism evidence="2 3">
    <name type="scientific">endosymbiont of Escarpia spicata</name>
    <dbReference type="NCBI Taxonomy" id="2200908"/>
    <lineage>
        <taxon>Bacteria</taxon>
        <taxon>Pseudomonadati</taxon>
        <taxon>Pseudomonadota</taxon>
        <taxon>Gammaproteobacteria</taxon>
        <taxon>sulfur-oxidizing symbionts</taxon>
    </lineage>
</organism>
<dbReference type="EMBL" id="QFXE01000013">
    <property type="protein sequence ID" value="RDH85530.1"/>
    <property type="molecule type" value="Genomic_DNA"/>
</dbReference>
<reference evidence="2 3" key="1">
    <citation type="journal article" date="2018" name="ISME J.">
        <title>Endosymbiont genomes yield clues of tubeworm success.</title>
        <authorList>
            <person name="Li Y."/>
            <person name="Liles M.R."/>
            <person name="Halanych K.M."/>
        </authorList>
    </citation>
    <scope>NUCLEOTIDE SEQUENCE [LARGE SCALE GENOMIC DNA]</scope>
    <source>
        <strain evidence="2">A1462</strain>
    </source>
</reference>
<dbReference type="Proteomes" id="UP000254771">
    <property type="component" value="Unassembled WGS sequence"/>
</dbReference>
<keyword evidence="3" id="KW-1185">Reference proteome</keyword>
<gene>
    <name evidence="2" type="ORF">DIZ78_11370</name>
</gene>
<dbReference type="Pfam" id="PF13145">
    <property type="entry name" value="Rotamase_2"/>
    <property type="match status" value="1"/>
</dbReference>
<protein>
    <recommendedName>
        <fullName evidence="1">PpiC domain-containing protein</fullName>
    </recommendedName>
</protein>